<keyword evidence="3" id="KW-0677">Repeat</keyword>
<keyword evidence="4 7" id="KW-0647">Proteasome</keyword>
<dbReference type="Proteomes" id="UP001143981">
    <property type="component" value="Unassembled WGS sequence"/>
</dbReference>
<protein>
    <submittedName>
        <fullName evidence="7">Proteasome component M29</fullName>
    </submittedName>
</protein>
<evidence type="ECO:0000256" key="3">
    <source>
        <dbReference type="ARBA" id="ARBA00022737"/>
    </source>
</evidence>
<evidence type="ECO:0000313" key="8">
    <source>
        <dbReference type="Proteomes" id="UP001143981"/>
    </source>
</evidence>
<evidence type="ECO:0000256" key="2">
    <source>
        <dbReference type="ARBA" id="ARBA00022490"/>
    </source>
</evidence>
<feature type="domain" description="Proteasome adapter and scaffold protein ECM29 HEAT-repeat" evidence="6">
    <location>
        <begin position="1343"/>
        <end position="1504"/>
    </location>
</feature>
<evidence type="ECO:0000256" key="4">
    <source>
        <dbReference type="ARBA" id="ARBA00022942"/>
    </source>
</evidence>
<sequence length="1929" mass="203291">LIESLRLRFALANSDEQLQKLVDGLLVPLLDKLDVASAPVIGLLGQINKKLKGRSAVKLPVSALLESTFGNNAAGFSQGFRLMYVSMAMETGADQELVAAIPFLLGGISSRPKSQQAILSVALLTAVWRCPELTEDQLRGLGLVNKPNQAEVLVGLAKDLFLFHGAPPKADGGAAPVPDGLSEWRLGVLTNSGKAPWTSDGSALQTLKLRLLHVVGSGVAFPAEMSAQIHELRLLALLCAGCDRYFQQVSDGGKDAVKRMRPVDAESPTFVQMAFESFVEGSPEASAVDRRSPAPAAVRLKLLEHLCRSVWATASQAQWVRVVTASVSGPKATTRLRQHGLAFLQWAISKTPPDQISQAVPALLGAIQNVLLEATAANAAQSASALAMHGAAYVALGALVSRAPDSALDRLGQLEMMFGAFATEPVGVRQSIQEGLLAMLPGFQARALPAEAQQRLLALLKVHLESPINQAASCALRYAIGAFPFSDMEARWLCILALGSNKHGVSTYAHTGLQIDLAAITSRSSEIPHPRDALTFLGLKAGAIGDSGSSSLSSAGSRTPAGVANPSVYGGLLGFGRSILLATGAAMAADAGGDPVADLSELEFVNSGLALASEFQRTSMQRALSSLASPGSTSDGPAARWLDVVYAVLEATQLADSKLLPRALMYIVELLSLGPQELSLGLFARSGLLLSQLDTSSLDSQLYAAQALSTVYAVQLLVDMRAGGGDGAAGALWNVQVVAQLRQLAAEATAPALPKLLDKQRGSIIALGYIAHGLLVAQRASGCSWADAGLQQLDAALADVRAVIIDGVRQAERPATHAMTAVAWCIAAGEVFRLGRAADTLLDGEKQVVETATNLLTASSSNQIHDAALSLLSDVVFGSPDMAPELISVLVKAARSSSSKQLDAHFRAGEALAKALGRFTCTLAKTAWAFPIDLTAVYGEDGVGANVQGIDALLDVITTTMAKSSIKQERQAAAIWTLALVQSCPDLDALSPWFTKLHTSMCMLLSDRSEQTQEVASRALGLVYNKADATLKEDMVYSLISLFGGGPGDRRPGVDGDMANVQQALHRQIQSDEPMLEQESLGETPDGHAINTTYKSILSLASDMQNPSLVYQFMQLATHTAMWNSRCGAAYGVASIIEQARDSIQPYMASMIPKLYRYTFDPSKQTQLAMKSIWSALLGPRAQQQQGAVSGSEAGSSAAETGIVVRHWDAIIEECLSSMTQREWKVRESGSSALASAVSGADPDLVVPYLDRIWQISFRALDDIKASVREAGLSTCQALASATVAWCTPQTAPSASREKKAQAVVDVVVPFLVDKGVGSDAKDVCNFSMGLLLKLCKVSGRYLSPFVPVIVERLLESLSNMETQAANYMTFHADSSGISQEQLESLRLSAVKSSPMMQGIEAALEHLQPESMAELVPKLQHLIRHGLGLPTRAGCARTVVILCVKKADLVRPFAPALVKAVSGSLAENSALQRQAWSAAIGYMAPMLSPGMFKNLLKHLEKIYVERYDDEARGVAGQVLEQLAQRCPERLCENTSGPGTASFVLFGCSDANEAISTAFQSAWREYMLALGGKLAATDLAELLGHSLERVADNSWACRIQGAKAVTSVARIVEREARATGPASGADGAPTSVAAAVAALAQSVLPVLVDASRGRAWPGKEHVLGAIVDVCAVYVRAGGDDDAGPKQQAYLATACDVLIKEMGQGEMPYRRAVVKHYCALAKHAPPAALGAATGVLLEIIESIGAARRGPAAEAGASASAMDVDGDDDGDDQLRRPQQLMLVATAIDALRLTLTRTRGLEPGAAKAMCDVLHGIACAGVWNVRVASLECLAALLVSSAASATDAAGDFPVDVGLVLSAVRQCATEAKYTSVRAAALGALEAAAAVPDTDGRAPEWQREAAVLLEQFTRDPAPSIAGQAKELLRQQQAGGQQ</sequence>
<feature type="non-terminal residue" evidence="7">
    <location>
        <position position="1"/>
    </location>
</feature>
<dbReference type="InterPro" id="IPR011989">
    <property type="entry name" value="ARM-like"/>
</dbReference>
<dbReference type="Pfam" id="PF13001">
    <property type="entry name" value="ECM29_N"/>
    <property type="match status" value="1"/>
</dbReference>
<dbReference type="EMBL" id="JANBOI010000003">
    <property type="protein sequence ID" value="KAJ1736098.1"/>
    <property type="molecule type" value="Genomic_DNA"/>
</dbReference>
<reference evidence="7" key="1">
    <citation type="submission" date="2022-07" db="EMBL/GenBank/DDBJ databases">
        <title>Phylogenomic reconstructions and comparative analyses of Kickxellomycotina fungi.</title>
        <authorList>
            <person name="Reynolds N.K."/>
            <person name="Stajich J.E."/>
            <person name="Barry K."/>
            <person name="Grigoriev I.V."/>
            <person name="Crous P."/>
            <person name="Smith M.E."/>
        </authorList>
    </citation>
    <scope>NUCLEOTIDE SEQUENCE</scope>
    <source>
        <strain evidence="7">BCRC 34381</strain>
    </source>
</reference>
<gene>
    <name evidence="7" type="primary">ECM29</name>
    <name evidence="7" type="ORF">LPJ61_000147</name>
</gene>
<dbReference type="PANTHER" id="PTHR23346:SF19">
    <property type="entry name" value="PROTEASOME ADAPTER AND SCAFFOLD PROTEIN ECM29"/>
    <property type="match status" value="1"/>
</dbReference>
<evidence type="ECO:0000256" key="1">
    <source>
        <dbReference type="ARBA" id="ARBA00004496"/>
    </source>
</evidence>
<dbReference type="GO" id="GO:0060090">
    <property type="term" value="F:molecular adaptor activity"/>
    <property type="evidence" value="ECO:0007669"/>
    <property type="project" value="InterPro"/>
</dbReference>
<dbReference type="GO" id="GO:0005737">
    <property type="term" value="C:cytoplasm"/>
    <property type="evidence" value="ECO:0007669"/>
    <property type="project" value="UniProtKB-SubCell"/>
</dbReference>
<evidence type="ECO:0000313" key="7">
    <source>
        <dbReference type="EMBL" id="KAJ1736098.1"/>
    </source>
</evidence>
<keyword evidence="2" id="KW-0963">Cytoplasm</keyword>
<dbReference type="SUPFAM" id="SSF48371">
    <property type="entry name" value="ARM repeat"/>
    <property type="match status" value="2"/>
</dbReference>
<dbReference type="InterPro" id="IPR024372">
    <property type="entry name" value="Ecm29_N"/>
</dbReference>
<comment type="caution">
    <text evidence="7">The sequence shown here is derived from an EMBL/GenBank/DDBJ whole genome shotgun (WGS) entry which is preliminary data.</text>
</comment>
<dbReference type="PANTHER" id="PTHR23346">
    <property type="entry name" value="TRANSLATIONAL ACTIVATOR GCN1-RELATED"/>
    <property type="match status" value="1"/>
</dbReference>
<dbReference type="Pfam" id="PF24492">
    <property type="entry name" value="HEAT_ECM29"/>
    <property type="match status" value="1"/>
</dbReference>
<comment type="subcellular location">
    <subcellularLocation>
        <location evidence="1">Cytoplasm</location>
    </subcellularLocation>
</comment>
<dbReference type="InterPro" id="IPR055443">
    <property type="entry name" value="HEAT_ECM29"/>
</dbReference>
<dbReference type="GO" id="GO:0043248">
    <property type="term" value="P:proteasome assembly"/>
    <property type="evidence" value="ECO:0007669"/>
    <property type="project" value="InterPro"/>
</dbReference>
<dbReference type="GO" id="GO:0036503">
    <property type="term" value="P:ERAD pathway"/>
    <property type="evidence" value="ECO:0007669"/>
    <property type="project" value="TreeGrafter"/>
</dbReference>
<dbReference type="GO" id="GO:0005634">
    <property type="term" value="C:nucleus"/>
    <property type="evidence" value="ECO:0007669"/>
    <property type="project" value="TreeGrafter"/>
</dbReference>
<name>A0A9W7YK42_9FUNG</name>
<accession>A0A9W7YK42</accession>
<feature type="domain" description="Proteasome component Ecm29 N-terminal" evidence="5">
    <location>
        <begin position="2"/>
        <end position="497"/>
    </location>
</feature>
<dbReference type="OrthoDB" id="16066at2759"/>
<dbReference type="InterPro" id="IPR016024">
    <property type="entry name" value="ARM-type_fold"/>
</dbReference>
<evidence type="ECO:0000259" key="6">
    <source>
        <dbReference type="Pfam" id="PF24492"/>
    </source>
</evidence>
<keyword evidence="8" id="KW-1185">Reference proteome</keyword>
<dbReference type="GO" id="GO:0000502">
    <property type="term" value="C:proteasome complex"/>
    <property type="evidence" value="ECO:0007669"/>
    <property type="project" value="UniProtKB-KW"/>
</dbReference>
<proteinExistence type="predicted"/>
<organism evidence="7 8">
    <name type="scientific">Coemansia biformis</name>
    <dbReference type="NCBI Taxonomy" id="1286918"/>
    <lineage>
        <taxon>Eukaryota</taxon>
        <taxon>Fungi</taxon>
        <taxon>Fungi incertae sedis</taxon>
        <taxon>Zoopagomycota</taxon>
        <taxon>Kickxellomycotina</taxon>
        <taxon>Kickxellomycetes</taxon>
        <taxon>Kickxellales</taxon>
        <taxon>Kickxellaceae</taxon>
        <taxon>Coemansia</taxon>
    </lineage>
</organism>
<evidence type="ECO:0000259" key="5">
    <source>
        <dbReference type="Pfam" id="PF13001"/>
    </source>
</evidence>
<dbReference type="Gene3D" id="1.25.10.10">
    <property type="entry name" value="Leucine-rich Repeat Variant"/>
    <property type="match status" value="3"/>
</dbReference>